<evidence type="ECO:0000256" key="3">
    <source>
        <dbReference type="ARBA" id="ARBA00022478"/>
    </source>
</evidence>
<dbReference type="Pfam" id="PF14700">
    <property type="entry name" value="RPOL_N"/>
    <property type="match status" value="1"/>
</dbReference>
<keyword evidence="12" id="KW-1185">Reference proteome</keyword>
<name>A0AAE9X0Z9_9CAUD</name>
<evidence type="ECO:0000256" key="9">
    <source>
        <dbReference type="RuleBase" id="RU003805"/>
    </source>
</evidence>
<evidence type="ECO:0000256" key="4">
    <source>
        <dbReference type="ARBA" id="ARBA00022679"/>
    </source>
</evidence>
<dbReference type="GO" id="GO:0003899">
    <property type="term" value="F:DNA-directed RNA polymerase activity"/>
    <property type="evidence" value="ECO:0007669"/>
    <property type="project" value="UniProtKB-EC"/>
</dbReference>
<dbReference type="PROSITE" id="PS00489">
    <property type="entry name" value="RNA_POL_PHAGE_2"/>
    <property type="match status" value="1"/>
</dbReference>
<dbReference type="Gene3D" id="1.10.287.280">
    <property type="match status" value="1"/>
</dbReference>
<proteinExistence type="inferred from homology"/>
<reference evidence="11" key="2">
    <citation type="journal article" date="2024" name="Viruses">
        <title>New Genera and Species of Caulobacter and Brevundimonas Bacteriophages Provide Insights into Phage Genome Evolution.</title>
        <authorList>
            <person name="Ely B."/>
            <person name="Hils M."/>
            <person name="Clarke A."/>
            <person name="Albert M."/>
            <person name="Holness N."/>
            <person name="Lenski J."/>
            <person name="Mohammadi T."/>
        </authorList>
    </citation>
    <scope>NUCLEOTIDE SEQUENCE</scope>
</reference>
<keyword evidence="3 9" id="KW-0240">DNA-directed RNA polymerase</keyword>
<evidence type="ECO:0000256" key="2">
    <source>
        <dbReference type="ARBA" id="ARBA00012418"/>
    </source>
</evidence>
<evidence type="ECO:0000313" key="11">
    <source>
        <dbReference type="EMBL" id="WCD56062.1"/>
    </source>
</evidence>
<organism evidence="11 12">
    <name type="scientific">Caulobacter phage BL198</name>
    <dbReference type="NCBI Taxonomy" id="3020395"/>
    <lineage>
        <taxon>Viruses</taxon>
        <taxon>Duplodnaviria</taxon>
        <taxon>Heunggongvirae</taxon>
        <taxon>Uroviricota</taxon>
        <taxon>Caudoviricetes</taxon>
        <taxon>Autographivirales</taxon>
        <taxon>Autonotataviridae</taxon>
        <taxon>Percyvirus</taxon>
        <taxon>Percyvirus BL198</taxon>
    </lineage>
</organism>
<dbReference type="Gene3D" id="1.10.150.20">
    <property type="entry name" value="5' to 3' exonuclease, C-terminal subdomain"/>
    <property type="match status" value="1"/>
</dbReference>
<comment type="catalytic activity">
    <reaction evidence="8 9">
        <text>RNA(n) + a ribonucleoside 5'-triphosphate = RNA(n+1) + diphosphate</text>
        <dbReference type="Rhea" id="RHEA:21248"/>
        <dbReference type="Rhea" id="RHEA-COMP:14527"/>
        <dbReference type="Rhea" id="RHEA-COMP:17342"/>
        <dbReference type="ChEBI" id="CHEBI:33019"/>
        <dbReference type="ChEBI" id="CHEBI:61557"/>
        <dbReference type="ChEBI" id="CHEBI:140395"/>
        <dbReference type="EC" id="2.7.7.6"/>
    </reaction>
</comment>
<dbReference type="InterPro" id="IPR037159">
    <property type="entry name" value="RNA_POL_N_sf"/>
</dbReference>
<evidence type="ECO:0000313" key="12">
    <source>
        <dbReference type="Proteomes" id="UP001214072"/>
    </source>
</evidence>
<dbReference type="InterPro" id="IPR029262">
    <property type="entry name" value="RPOL_N"/>
</dbReference>
<dbReference type="PANTHER" id="PTHR10102">
    <property type="entry name" value="DNA-DIRECTED RNA POLYMERASE, MITOCHONDRIAL"/>
    <property type="match status" value="1"/>
</dbReference>
<keyword evidence="7" id="KW-1195">Viral transcription</keyword>
<evidence type="ECO:0000256" key="8">
    <source>
        <dbReference type="ARBA" id="ARBA00048552"/>
    </source>
</evidence>
<dbReference type="GO" id="GO:0019083">
    <property type="term" value="P:viral transcription"/>
    <property type="evidence" value="ECO:0007669"/>
    <property type="project" value="UniProtKB-KW"/>
</dbReference>
<dbReference type="SUPFAM" id="SSF56672">
    <property type="entry name" value="DNA/RNA polymerases"/>
    <property type="match status" value="1"/>
</dbReference>
<dbReference type="GO" id="GO:0006351">
    <property type="term" value="P:DNA-templated transcription"/>
    <property type="evidence" value="ECO:0007669"/>
    <property type="project" value="InterPro"/>
</dbReference>
<dbReference type="InterPro" id="IPR002092">
    <property type="entry name" value="DNA-dir_Rpol_phage-type"/>
</dbReference>
<accession>A0AAE9X0Z9</accession>
<dbReference type="Pfam" id="PF00940">
    <property type="entry name" value="RNA_pol"/>
    <property type="match status" value="1"/>
</dbReference>
<evidence type="ECO:0000256" key="6">
    <source>
        <dbReference type="ARBA" id="ARBA00023163"/>
    </source>
</evidence>
<dbReference type="SMART" id="SM01311">
    <property type="entry name" value="RPOL_N"/>
    <property type="match status" value="1"/>
</dbReference>
<dbReference type="EC" id="2.7.7.6" evidence="2 9"/>
<keyword evidence="5 9" id="KW-0548">Nucleotidyltransferase</keyword>
<dbReference type="InterPro" id="IPR024075">
    <property type="entry name" value="DNA-dir_RNA_pol_helix_hairp_sf"/>
</dbReference>
<feature type="domain" description="DNA-directed RNA polymerase N-terminal" evidence="10">
    <location>
        <begin position="2"/>
        <end position="290"/>
    </location>
</feature>
<protein>
    <recommendedName>
        <fullName evidence="2 9">DNA-directed RNA polymerase</fullName>
        <ecNumber evidence="2 9">2.7.7.6</ecNumber>
    </recommendedName>
</protein>
<keyword evidence="6 9" id="KW-0804">Transcription</keyword>
<keyword evidence="4 9" id="KW-0808">Transferase</keyword>
<evidence type="ECO:0000259" key="10">
    <source>
        <dbReference type="SMART" id="SM01311"/>
    </source>
</evidence>
<gene>
    <name evidence="11" type="primary">BL198_gp033</name>
</gene>
<comment type="function">
    <text evidence="9">DNA-dependent RNA polymerase catalyzes the transcription of DNA into RNA using the four ribonucleoside triphosphates as substrates.</text>
</comment>
<comment type="similarity">
    <text evidence="1 9">Belongs to the phage and mitochondrial RNA polymerase family.</text>
</comment>
<dbReference type="InterPro" id="IPR046950">
    <property type="entry name" value="DNA-dir_Rpol_C_phage-type"/>
</dbReference>
<evidence type="ECO:0000256" key="1">
    <source>
        <dbReference type="ARBA" id="ARBA00009493"/>
    </source>
</evidence>
<sequence length="805" mass="91838">MLTQVELEAEMYAHGRHRAERMMSRNEDAGSANNNPYAPAIYRRFVLPLAELIREDIENKRPGRRKAHATLLEPMNPEAVAYLAVRNVLNLLLMQANDKIVARQVASAVGKAVYHELMLSLFSEAEPDLFYTLVNDLGRRMSKSERHRMTVFKMQAKEAGVPFPEWGVSGVEQVGAYLVDQLEQLGMLTTWMVTTPAMGRAKPKKVIDIRLTDELNELIGAIKGNIIECTPYFLPCVEPPHDWTAVNQGGFHTKDMRRMQPYAVRSYGGWSEYADHDMTMPLAAINALQRTAWKINKPMLDTIRDVARHFDMEEILSQAEYPAPHRPEWLDGDMKFDQMTKDQQDEFIRWKREKSEWFTQMKLRGTKYGRFYAATTVAEKFASYPAIYFVYFADFRGRLYAQTTGVSPQGSDMQKSLIHFASGKPLDTLEAERWFCIHGANKWGYDKATLDDRVKWVKDRHEFIMAYAENPVDNPGWTEADSPLQFLAWAMEYRSWQTSPHTFVSRIPVGLDGSCNGLQNFSAMLRDEVGGKATNLVPSALPNDIYQMVADVTALKLRQVEPDERGFRDKWLKHGLNRSLVKRSVMTLPYGSTRFSCADFIVGDYLKAGKATEFEKAEYQAAAQYLSHFVWDAIGEVVVKAREAMSWLQSSTKSILAQNERIEWTAPSGFPVFQQYAELEMHRINTHLNGNAKIKITVDGDKPDKSRHKNGVAPNFIHSYDAAHMTETAVYGNGEGMCLAMIHDDYGTHAADTERLFNLIRETFVSIYERCDPLKEFAERYGLSEPPARGSLDLRLVLESPYFFS</sequence>
<dbReference type="GO" id="GO:0000428">
    <property type="term" value="C:DNA-directed RNA polymerase complex"/>
    <property type="evidence" value="ECO:0007669"/>
    <property type="project" value="UniProtKB-KW"/>
</dbReference>
<evidence type="ECO:0000256" key="7">
    <source>
        <dbReference type="ARBA" id="ARBA00023314"/>
    </source>
</evidence>
<evidence type="ECO:0000256" key="5">
    <source>
        <dbReference type="ARBA" id="ARBA00022695"/>
    </source>
</evidence>
<dbReference type="Proteomes" id="UP001214072">
    <property type="component" value="Segment"/>
</dbReference>
<reference evidence="11" key="1">
    <citation type="submission" date="2022-12" db="EMBL/GenBank/DDBJ databases">
        <authorList>
            <person name="Hils M."/>
            <person name="Clarke A."/>
            <person name="Albert M."/>
            <person name="Lenski J."/>
        </authorList>
    </citation>
    <scope>NUCLEOTIDE SEQUENCE</scope>
</reference>
<dbReference type="PROSITE" id="PS00900">
    <property type="entry name" value="RNA_POL_PHAGE_1"/>
    <property type="match status" value="1"/>
</dbReference>
<dbReference type="GO" id="GO:0003677">
    <property type="term" value="F:DNA binding"/>
    <property type="evidence" value="ECO:0007669"/>
    <property type="project" value="InterPro"/>
</dbReference>
<dbReference type="EMBL" id="OQ135102">
    <property type="protein sequence ID" value="WCD56062.1"/>
    <property type="molecule type" value="Genomic_DNA"/>
</dbReference>
<dbReference type="Gene3D" id="1.10.1320.10">
    <property type="entry name" value="DNA-directed RNA polymerase, N-terminal domain"/>
    <property type="match status" value="1"/>
</dbReference>
<dbReference type="Gene3D" id="1.10.287.260">
    <property type="match status" value="1"/>
</dbReference>
<dbReference type="PANTHER" id="PTHR10102:SF0">
    <property type="entry name" value="DNA-DIRECTED RNA POLYMERASE, MITOCHONDRIAL"/>
    <property type="match status" value="1"/>
</dbReference>
<dbReference type="InterPro" id="IPR043502">
    <property type="entry name" value="DNA/RNA_pol_sf"/>
</dbReference>